<dbReference type="STRING" id="485915.Dret_0203"/>
<gene>
    <name evidence="3" type="ordered locus">Dret_0203</name>
</gene>
<dbReference type="SUPFAM" id="SSF47226">
    <property type="entry name" value="Histidine-containing phosphotransfer domain, HPT domain"/>
    <property type="match status" value="1"/>
</dbReference>
<evidence type="ECO:0000256" key="1">
    <source>
        <dbReference type="PROSITE-ProRule" id="PRU00110"/>
    </source>
</evidence>
<dbReference type="Proteomes" id="UP000001052">
    <property type="component" value="Chromosome"/>
</dbReference>
<dbReference type="GO" id="GO:0000160">
    <property type="term" value="P:phosphorelay signal transduction system"/>
    <property type="evidence" value="ECO:0007669"/>
    <property type="project" value="InterPro"/>
</dbReference>
<keyword evidence="1" id="KW-0597">Phosphoprotein</keyword>
<dbReference type="InterPro" id="IPR036641">
    <property type="entry name" value="HPT_dom_sf"/>
</dbReference>
<feature type="domain" description="HPt" evidence="2">
    <location>
        <begin position="10"/>
        <end position="102"/>
    </location>
</feature>
<evidence type="ECO:0000313" key="4">
    <source>
        <dbReference type="Proteomes" id="UP000001052"/>
    </source>
</evidence>
<dbReference type="OrthoDB" id="5460624at2"/>
<organism evidence="3 4">
    <name type="scientific">Desulfohalobium retbaense (strain ATCC 49708 / DSM 5692 / JCM 16813 / HR100)</name>
    <dbReference type="NCBI Taxonomy" id="485915"/>
    <lineage>
        <taxon>Bacteria</taxon>
        <taxon>Pseudomonadati</taxon>
        <taxon>Thermodesulfobacteriota</taxon>
        <taxon>Desulfovibrionia</taxon>
        <taxon>Desulfovibrionales</taxon>
        <taxon>Desulfohalobiaceae</taxon>
        <taxon>Desulfohalobium</taxon>
    </lineage>
</organism>
<dbReference type="PROSITE" id="PS50894">
    <property type="entry name" value="HPT"/>
    <property type="match status" value="1"/>
</dbReference>
<protein>
    <submittedName>
        <fullName evidence="3">Hpt protein</fullName>
    </submittedName>
</protein>
<name>C8WZN0_DESRD</name>
<dbReference type="GO" id="GO:0004672">
    <property type="term" value="F:protein kinase activity"/>
    <property type="evidence" value="ECO:0007669"/>
    <property type="project" value="UniProtKB-ARBA"/>
</dbReference>
<sequence>MSESPVQEHIDPALVPLMPRFWSNARQEFQAMNEALNHREWTTLRRLAHGSKGAAAGFGLQGLAGIAKNLEGAASTGDQEQAAFQLARLQTYLDSVQVLPRE</sequence>
<dbReference type="EMBL" id="CP001734">
    <property type="protein sequence ID" value="ACV67505.1"/>
    <property type="molecule type" value="Genomic_DNA"/>
</dbReference>
<evidence type="ECO:0000313" key="3">
    <source>
        <dbReference type="EMBL" id="ACV67505.1"/>
    </source>
</evidence>
<dbReference type="InterPro" id="IPR008207">
    <property type="entry name" value="Sig_transdc_His_kin_Hpt_dom"/>
</dbReference>
<proteinExistence type="predicted"/>
<accession>C8WZN0</accession>
<dbReference type="eggNOG" id="COG2198">
    <property type="taxonomic scope" value="Bacteria"/>
</dbReference>
<dbReference type="AlphaFoldDB" id="C8WZN0"/>
<dbReference type="Pfam" id="PF01627">
    <property type="entry name" value="Hpt"/>
    <property type="match status" value="1"/>
</dbReference>
<keyword evidence="4" id="KW-1185">Reference proteome</keyword>
<dbReference type="RefSeq" id="WP_015750664.1">
    <property type="nucleotide sequence ID" value="NC_013223.1"/>
</dbReference>
<evidence type="ECO:0000259" key="2">
    <source>
        <dbReference type="PROSITE" id="PS50894"/>
    </source>
</evidence>
<reference evidence="3 4" key="2">
    <citation type="journal article" date="2010" name="Stand. Genomic Sci.">
        <title>Complete genome sequence of Desulfohalobium retbaense type strain (HR(100)).</title>
        <authorList>
            <person name="Spring S."/>
            <person name="Nolan M."/>
            <person name="Lapidus A."/>
            <person name="Glavina Del Rio T."/>
            <person name="Copeland A."/>
            <person name="Tice H."/>
            <person name="Cheng J.F."/>
            <person name="Lucas S."/>
            <person name="Land M."/>
            <person name="Chen F."/>
            <person name="Bruce D."/>
            <person name="Goodwin L."/>
            <person name="Pitluck S."/>
            <person name="Ivanova N."/>
            <person name="Mavromatis K."/>
            <person name="Mikhailova N."/>
            <person name="Pati A."/>
            <person name="Chen A."/>
            <person name="Palaniappan K."/>
            <person name="Hauser L."/>
            <person name="Chang Y.J."/>
            <person name="Jeffries C.D."/>
            <person name="Munk C."/>
            <person name="Kiss H."/>
            <person name="Chain P."/>
            <person name="Han C."/>
            <person name="Brettin T."/>
            <person name="Detter J.C."/>
            <person name="Schuler E."/>
            <person name="Goker M."/>
            <person name="Rohde M."/>
            <person name="Bristow J."/>
            <person name="Eisen J.A."/>
            <person name="Markowitz V."/>
            <person name="Hugenholtz P."/>
            <person name="Kyrpides N.C."/>
            <person name="Klenk H.P."/>
        </authorList>
    </citation>
    <scope>NUCLEOTIDE SEQUENCE [LARGE SCALE GENOMIC DNA]</scope>
    <source>
        <strain evidence="3 4">DSM 5692</strain>
    </source>
</reference>
<feature type="modified residue" description="Phosphohistidine" evidence="1">
    <location>
        <position position="49"/>
    </location>
</feature>
<dbReference type="Gene3D" id="1.20.120.160">
    <property type="entry name" value="HPT domain"/>
    <property type="match status" value="1"/>
</dbReference>
<dbReference type="HOGENOM" id="CLU_159152_1_0_7"/>
<dbReference type="KEGG" id="drt:Dret_0203"/>
<reference evidence="4" key="1">
    <citation type="submission" date="2009-09" db="EMBL/GenBank/DDBJ databases">
        <title>The complete chromosome of Desulfohalobium retbaense DSM 5692.</title>
        <authorList>
            <consortium name="US DOE Joint Genome Institute (JGI-PGF)"/>
            <person name="Lucas S."/>
            <person name="Copeland A."/>
            <person name="Lapidus A."/>
            <person name="Glavina del Rio T."/>
            <person name="Dalin E."/>
            <person name="Tice H."/>
            <person name="Bruce D."/>
            <person name="Goodwin L."/>
            <person name="Pitluck S."/>
            <person name="Kyrpides N."/>
            <person name="Mavromatis K."/>
            <person name="Ivanova N."/>
            <person name="Mikhailova N."/>
            <person name="Munk A.C."/>
            <person name="Brettin T."/>
            <person name="Detter J.C."/>
            <person name="Han C."/>
            <person name="Tapia R."/>
            <person name="Larimer F."/>
            <person name="Land M."/>
            <person name="Hauser L."/>
            <person name="Markowitz V."/>
            <person name="Cheng J.-F."/>
            <person name="Hugenholtz P."/>
            <person name="Woyke T."/>
            <person name="Wu D."/>
            <person name="Spring S."/>
            <person name="Klenk H.-P."/>
            <person name="Eisen J.A."/>
        </authorList>
    </citation>
    <scope>NUCLEOTIDE SEQUENCE [LARGE SCALE GENOMIC DNA]</scope>
    <source>
        <strain evidence="4">DSM 5692</strain>
    </source>
</reference>